<dbReference type="PROSITE" id="PS00798">
    <property type="entry name" value="ALDOKETO_REDUCTASE_1"/>
    <property type="match status" value="1"/>
</dbReference>
<dbReference type="InterPro" id="IPR018170">
    <property type="entry name" value="Aldo/ket_reductase_CS"/>
</dbReference>
<dbReference type="EMBL" id="MLAK01001237">
    <property type="protein sequence ID" value="OHS95559.1"/>
    <property type="molecule type" value="Genomic_DNA"/>
</dbReference>
<dbReference type="Proteomes" id="UP000179807">
    <property type="component" value="Unassembled WGS sequence"/>
</dbReference>
<dbReference type="OrthoDB" id="416253at2759"/>
<name>A0A1J4JBE6_9EUKA</name>
<feature type="active site" description="Proton donor" evidence="1">
    <location>
        <position position="42"/>
    </location>
</feature>
<feature type="binding site" evidence="2">
    <location>
        <position position="104"/>
    </location>
    <ligand>
        <name>substrate</name>
    </ligand>
</feature>
<evidence type="ECO:0000256" key="2">
    <source>
        <dbReference type="PIRSR" id="PIRSR000097-2"/>
    </source>
</evidence>
<dbReference type="PIRSF" id="PIRSF000097">
    <property type="entry name" value="AKR"/>
    <property type="match status" value="1"/>
</dbReference>
<dbReference type="PROSITE" id="PS00062">
    <property type="entry name" value="ALDOKETO_REDUCTASE_2"/>
    <property type="match status" value="1"/>
</dbReference>
<dbReference type="Pfam" id="PF00248">
    <property type="entry name" value="Aldo_ket_red"/>
    <property type="match status" value="1"/>
</dbReference>
<sequence length="305" mass="35252">MESIPRIGLGTWKSPNNDVVTESVRYAIEEAGYRHIDCAHCYENESYVGKGLHDVLSRGVVKREELWVTSKLWNTMHAPEHVEEACRNTLKELQLDYLDLYIIHWPTPFKYGTELFPKDENGKIILEDVPIIDTWKAMEKLVDLGLVKNIGVSNFTIELLEKLLHSDIRIKPFVDQVECHLYIQQQALFDYCEKRGIIVEGYSSLGSGDFAPPEAPCLLKDPVLNEVAKEVGKTPAAVELQFLYQLKSDLIILVKSVTPERIKANIAREFQLSDEQMDKLRLRDRSYRYCEVRKMWGHDVFGDHW</sequence>
<dbReference type="FunFam" id="3.20.20.100:FF:000049">
    <property type="entry name" value="Oxidoreductase, aldo/keto reductase family protein"/>
    <property type="match status" value="1"/>
</dbReference>
<dbReference type="InterPro" id="IPR023210">
    <property type="entry name" value="NADP_OxRdtase_dom"/>
</dbReference>
<comment type="caution">
    <text evidence="5">The sequence shown here is derived from an EMBL/GenBank/DDBJ whole genome shotgun (WGS) entry which is preliminary data.</text>
</comment>
<dbReference type="InterPro" id="IPR036812">
    <property type="entry name" value="NAD(P)_OxRdtase_dom_sf"/>
</dbReference>
<organism evidence="5 6">
    <name type="scientific">Tritrichomonas foetus</name>
    <dbReference type="NCBI Taxonomy" id="1144522"/>
    <lineage>
        <taxon>Eukaryota</taxon>
        <taxon>Metamonada</taxon>
        <taxon>Parabasalia</taxon>
        <taxon>Tritrichomonadida</taxon>
        <taxon>Tritrichomonadidae</taxon>
        <taxon>Tritrichomonas</taxon>
    </lineage>
</organism>
<protein>
    <submittedName>
        <fullName evidence="5">Oxidoreductase, aldo/keto reductase family protein</fullName>
    </submittedName>
</protein>
<dbReference type="GO" id="GO:0016491">
    <property type="term" value="F:oxidoreductase activity"/>
    <property type="evidence" value="ECO:0007669"/>
    <property type="project" value="InterPro"/>
</dbReference>
<dbReference type="PRINTS" id="PR00069">
    <property type="entry name" value="ALDKETRDTASE"/>
</dbReference>
<gene>
    <name evidence="5" type="ORF">TRFO_10457</name>
</gene>
<evidence type="ECO:0000313" key="6">
    <source>
        <dbReference type="Proteomes" id="UP000179807"/>
    </source>
</evidence>
<keyword evidence="6" id="KW-1185">Reference proteome</keyword>
<dbReference type="RefSeq" id="XP_068348696.1">
    <property type="nucleotide sequence ID" value="XM_068495466.1"/>
</dbReference>
<dbReference type="SUPFAM" id="SSF51430">
    <property type="entry name" value="NAD(P)-linked oxidoreductase"/>
    <property type="match status" value="1"/>
</dbReference>
<feature type="domain" description="NADP-dependent oxidoreductase" evidence="4">
    <location>
        <begin position="6"/>
        <end position="280"/>
    </location>
</feature>
<evidence type="ECO:0000256" key="3">
    <source>
        <dbReference type="PIRSR" id="PIRSR000097-3"/>
    </source>
</evidence>
<dbReference type="Gene3D" id="3.20.20.100">
    <property type="entry name" value="NADP-dependent oxidoreductase domain"/>
    <property type="match status" value="1"/>
</dbReference>
<evidence type="ECO:0000259" key="4">
    <source>
        <dbReference type="Pfam" id="PF00248"/>
    </source>
</evidence>
<evidence type="ECO:0000313" key="5">
    <source>
        <dbReference type="EMBL" id="OHS95559.1"/>
    </source>
</evidence>
<feature type="site" description="Lowers pKa of active site Tyr" evidence="3">
    <location>
        <position position="71"/>
    </location>
</feature>
<accession>A0A1J4JBE6</accession>
<dbReference type="AlphaFoldDB" id="A0A1J4JBE6"/>
<evidence type="ECO:0000256" key="1">
    <source>
        <dbReference type="PIRSR" id="PIRSR000097-1"/>
    </source>
</evidence>
<dbReference type="VEuPathDB" id="TrichDB:TRFO_10457"/>
<dbReference type="InterPro" id="IPR020471">
    <property type="entry name" value="AKR"/>
</dbReference>
<dbReference type="GeneID" id="94830170"/>
<dbReference type="PANTHER" id="PTHR11732">
    <property type="entry name" value="ALDO/KETO REDUCTASE"/>
    <property type="match status" value="1"/>
</dbReference>
<proteinExistence type="predicted"/>
<reference evidence="5" key="1">
    <citation type="submission" date="2016-10" db="EMBL/GenBank/DDBJ databases">
        <authorList>
            <person name="Benchimol M."/>
            <person name="Almeida L.G."/>
            <person name="Vasconcelos A.T."/>
            <person name="Perreira-Neves A."/>
            <person name="Rosa I.A."/>
            <person name="Tasca T."/>
            <person name="Bogo M.R."/>
            <person name="de Souza W."/>
        </authorList>
    </citation>
    <scope>NUCLEOTIDE SEQUENCE [LARGE SCALE GENOMIC DNA]</scope>
    <source>
        <strain evidence="5">K</strain>
    </source>
</reference>